<evidence type="ECO:0000256" key="5">
    <source>
        <dbReference type="ARBA" id="ARBA00022917"/>
    </source>
</evidence>
<dbReference type="CDD" id="cd11558">
    <property type="entry name" value="W2_eIF2B_epsilon"/>
    <property type="match status" value="1"/>
</dbReference>
<reference evidence="11 12" key="1">
    <citation type="submission" date="2016-10" db="EMBL/GenBank/DDBJ databases">
        <title>The genome of Paramicrosporidium saccamoebae is the missing link in understanding Cryptomycota and Microsporidia evolution.</title>
        <authorList>
            <person name="Quandt C.A."/>
            <person name="Beaudet D."/>
            <person name="Corsaro D."/>
            <person name="Michel R."/>
            <person name="Corradi N."/>
            <person name="James T."/>
        </authorList>
    </citation>
    <scope>NUCLEOTIDE SEQUENCE [LARGE SCALE GENOMIC DNA]</scope>
    <source>
        <strain evidence="11 12">KSL3</strain>
    </source>
</reference>
<dbReference type="SMART" id="SM00515">
    <property type="entry name" value="eIF5C"/>
    <property type="match status" value="1"/>
</dbReference>
<dbReference type="GO" id="GO:0005085">
    <property type="term" value="F:guanyl-nucleotide exchange factor activity"/>
    <property type="evidence" value="ECO:0007669"/>
    <property type="project" value="InterPro"/>
</dbReference>
<evidence type="ECO:0000259" key="10">
    <source>
        <dbReference type="PROSITE" id="PS51363"/>
    </source>
</evidence>
<comment type="similarity">
    <text evidence="2">Belongs to the eIF-2B gamma/epsilon subunits family.</text>
</comment>
<comment type="subunit">
    <text evidence="8">Component of the translation initiation factor 2B (eIF2B) complex which is a heterodecamer of two sets of five different subunits: alpha, beta, gamma, delta and epsilon. Subunits alpha, beta and delta comprise a regulatory subcomplex and subunits epsilon and gamma comprise a catalytic subcomplex. Within the complex, the hexameric regulatory complex resides at the center, with the two heterodimeric catalytic subcomplexes bound on opposite sides.</text>
</comment>
<dbReference type="InterPro" id="IPR029044">
    <property type="entry name" value="Nucleotide-diphossugar_trans"/>
</dbReference>
<evidence type="ECO:0000256" key="9">
    <source>
        <dbReference type="SAM" id="MobiDB-lite"/>
    </source>
</evidence>
<name>A0A2H9TPR5_9FUNG</name>
<feature type="region of interest" description="Disordered" evidence="9">
    <location>
        <begin position="499"/>
        <end position="525"/>
    </location>
</feature>
<feature type="non-terminal residue" evidence="11">
    <location>
        <position position="696"/>
    </location>
</feature>
<dbReference type="InterPro" id="IPR056764">
    <property type="entry name" value="LbH_EIF2B3/5"/>
</dbReference>
<comment type="subcellular location">
    <subcellularLocation>
        <location evidence="1">Cytoplasm</location>
        <location evidence="1">Cytosol</location>
    </subcellularLocation>
</comment>
<dbReference type="Gene3D" id="2.160.10.10">
    <property type="entry name" value="Hexapeptide repeat proteins"/>
    <property type="match status" value="1"/>
</dbReference>
<dbReference type="STRING" id="1246581.A0A2H9TPR5"/>
<dbReference type="AlphaFoldDB" id="A0A2H9TPR5"/>
<evidence type="ECO:0000313" key="12">
    <source>
        <dbReference type="Proteomes" id="UP000240830"/>
    </source>
</evidence>
<dbReference type="InterPro" id="IPR051956">
    <property type="entry name" value="eIF2B_epsilon"/>
</dbReference>
<dbReference type="Pfam" id="PF02020">
    <property type="entry name" value="W2"/>
    <property type="match status" value="1"/>
</dbReference>
<dbReference type="PROSITE" id="PS51363">
    <property type="entry name" value="W2"/>
    <property type="match status" value="1"/>
</dbReference>
<dbReference type="SUPFAM" id="SSF53448">
    <property type="entry name" value="Nucleotide-diphospho-sugar transferases"/>
    <property type="match status" value="1"/>
</dbReference>
<evidence type="ECO:0000256" key="3">
    <source>
        <dbReference type="ARBA" id="ARBA00022490"/>
    </source>
</evidence>
<gene>
    <name evidence="11" type="ORF">PSACC_00451</name>
</gene>
<dbReference type="InterPro" id="IPR005835">
    <property type="entry name" value="NTP_transferase_dom"/>
</dbReference>
<dbReference type="GO" id="GO:0005851">
    <property type="term" value="C:eukaryotic translation initiation factor 2B complex"/>
    <property type="evidence" value="ECO:0007669"/>
    <property type="project" value="TreeGrafter"/>
</dbReference>
<dbReference type="EMBL" id="MTSL01000042">
    <property type="protein sequence ID" value="PJF19735.1"/>
    <property type="molecule type" value="Genomic_DNA"/>
</dbReference>
<evidence type="ECO:0000256" key="7">
    <source>
        <dbReference type="ARBA" id="ARBA00044345"/>
    </source>
</evidence>
<evidence type="ECO:0000256" key="2">
    <source>
        <dbReference type="ARBA" id="ARBA00007878"/>
    </source>
</evidence>
<keyword evidence="4" id="KW-0396">Initiation factor</keyword>
<dbReference type="Proteomes" id="UP000240830">
    <property type="component" value="Unassembled WGS sequence"/>
</dbReference>
<feature type="domain" description="W2" evidence="10">
    <location>
        <begin position="525"/>
        <end position="689"/>
    </location>
</feature>
<accession>A0A2H9TPR5</accession>
<dbReference type="InterPro" id="IPR035543">
    <property type="entry name" value="eIF-2B_epsilon_N"/>
</dbReference>
<dbReference type="OrthoDB" id="424572at2759"/>
<evidence type="ECO:0000256" key="1">
    <source>
        <dbReference type="ARBA" id="ARBA00004514"/>
    </source>
</evidence>
<dbReference type="InterPro" id="IPR016024">
    <property type="entry name" value="ARM-type_fold"/>
</dbReference>
<evidence type="ECO:0000313" key="11">
    <source>
        <dbReference type="EMBL" id="PJF19735.1"/>
    </source>
</evidence>
<dbReference type="FunFam" id="3.90.550.10:FF:000066">
    <property type="entry name" value="Translation initiation factor eIF-2B subunit epsilon"/>
    <property type="match status" value="1"/>
</dbReference>
<evidence type="ECO:0000256" key="4">
    <source>
        <dbReference type="ARBA" id="ARBA00022540"/>
    </source>
</evidence>
<dbReference type="Gene3D" id="1.25.40.180">
    <property type="match status" value="1"/>
</dbReference>
<keyword evidence="12" id="KW-1185">Reference proteome</keyword>
<dbReference type="InterPro" id="IPR011004">
    <property type="entry name" value="Trimer_LpxA-like_sf"/>
</dbReference>
<dbReference type="GO" id="GO:0005829">
    <property type="term" value="C:cytosol"/>
    <property type="evidence" value="ECO:0007669"/>
    <property type="project" value="UniProtKB-SubCell"/>
</dbReference>
<dbReference type="SUPFAM" id="SSF48371">
    <property type="entry name" value="ARM repeat"/>
    <property type="match status" value="1"/>
</dbReference>
<dbReference type="Pfam" id="PF00483">
    <property type="entry name" value="NTP_transferase"/>
    <property type="match status" value="1"/>
</dbReference>
<dbReference type="InterPro" id="IPR044123">
    <property type="entry name" value="W2_eIF2B_epsilon"/>
</dbReference>
<dbReference type="InterPro" id="IPR003307">
    <property type="entry name" value="W2_domain"/>
</dbReference>
<keyword evidence="5" id="KW-0648">Protein biosynthesis</keyword>
<dbReference type="GO" id="GO:0031369">
    <property type="term" value="F:translation initiation factor binding"/>
    <property type="evidence" value="ECO:0007669"/>
    <property type="project" value="InterPro"/>
</dbReference>
<comment type="caution">
    <text evidence="11">The sequence shown here is derived from an EMBL/GenBank/DDBJ whole genome shotgun (WGS) entry which is preliminary data.</text>
</comment>
<dbReference type="CDD" id="cd04197">
    <property type="entry name" value="eIF-2B_epsilon_N"/>
    <property type="match status" value="1"/>
</dbReference>
<dbReference type="Gene3D" id="3.90.550.10">
    <property type="entry name" value="Spore Coat Polysaccharide Biosynthesis Protein SpsA, Chain A"/>
    <property type="match status" value="1"/>
</dbReference>
<keyword evidence="3" id="KW-0963">Cytoplasm</keyword>
<sequence length="696" mass="77999">MTASRGLGHNGDFGENEKVLQAIVMADSFNERFMPITLDRPRCLLPLVNVPIIEYTFEFLAVSGVQEVILFCRAHADQIKQYLSRSRWSKPTSTMHIQIVVNNECTSVGDALRDIDGRSVIHGDFLLVCGDVVSNINLSQALQAHKQRRQVDRNFILTMVLKETSPFHRSRERCESGIFAIDSATGECLAYESVESENLQQVTLPLARLSTAKELSIRYDLMDCQIDICSVNVLALYTENFDYEDVRKDFLRGVLTSDILGVKIATHILTHEYAGRVRSPHLYESISMDIIERWVFPIVPEADLLEEQPYSYRRGNCYHGLDVVLSRSASVGNNVVLGNGVSVGENSIVRNSVIGANCQIGSDVVIENSFIWDNSCVENGCRIVHSIIADHVRVRCNTRISRGCLVTSNITLGPRADIPPSIRVAKLGEHVELSMRNLAIGESDDLASLTARQKFLGEESDGAVWGGAIDENEDSNSDNGLKEERRTAFEIGSIFHNSRPSFDDVLSEDDEDHDEQHDADPAAENSFGRNSVKFFHDSLDLMKHAIESNYVVDNALLEINGLKFACNATFSECRQVILQALFSFIEVAAIPKSVDKLFLKWAPLLSRFTQGVEEQVELINTVEKTCQTSEGLERSFQFIVPVLYKSDVLEDDAIITWYRNNEPSNSLFVRQIRSFVQWLEQDDEDEDSGSDSDSDS</sequence>
<dbReference type="PANTHER" id="PTHR45887:SF1">
    <property type="entry name" value="TRANSLATION INITIATION FACTOR EIF-2B SUBUNIT EPSILON"/>
    <property type="match status" value="1"/>
</dbReference>
<evidence type="ECO:0000256" key="8">
    <source>
        <dbReference type="ARBA" id="ARBA00046432"/>
    </source>
</evidence>
<proteinExistence type="inferred from homology"/>
<dbReference type="PANTHER" id="PTHR45887">
    <property type="entry name" value="TRANSLATION INITIATION FACTOR EIF-2B SUBUNIT EPSILON"/>
    <property type="match status" value="1"/>
</dbReference>
<protein>
    <recommendedName>
        <fullName evidence="6">Translation initiation factor eIF2B subunit epsilon</fullName>
    </recommendedName>
    <alternativeName>
        <fullName evidence="7">eIF2B GDP-GTP exchange factor subunit epsilon</fullName>
    </alternativeName>
</protein>
<dbReference type="SUPFAM" id="SSF51161">
    <property type="entry name" value="Trimeric LpxA-like enzymes"/>
    <property type="match status" value="1"/>
</dbReference>
<evidence type="ECO:0000256" key="6">
    <source>
        <dbReference type="ARBA" id="ARBA00044144"/>
    </source>
</evidence>
<dbReference type="Pfam" id="PF25084">
    <property type="entry name" value="LbH_EIF2B"/>
    <property type="match status" value="1"/>
</dbReference>
<dbReference type="GO" id="GO:0003743">
    <property type="term" value="F:translation initiation factor activity"/>
    <property type="evidence" value="ECO:0007669"/>
    <property type="project" value="UniProtKB-KW"/>
</dbReference>
<organism evidence="11 12">
    <name type="scientific">Paramicrosporidium saccamoebae</name>
    <dbReference type="NCBI Taxonomy" id="1246581"/>
    <lineage>
        <taxon>Eukaryota</taxon>
        <taxon>Fungi</taxon>
        <taxon>Fungi incertae sedis</taxon>
        <taxon>Cryptomycota</taxon>
        <taxon>Cryptomycota incertae sedis</taxon>
        <taxon>Paramicrosporidium</taxon>
    </lineage>
</organism>